<evidence type="ECO:0000256" key="4">
    <source>
        <dbReference type="ARBA" id="ARBA00022705"/>
    </source>
</evidence>
<evidence type="ECO:0000313" key="10">
    <source>
        <dbReference type="Proteomes" id="UP000008144"/>
    </source>
</evidence>
<sequence length="315" mass="35690">AKLFDGYKSCFREWMFYLCSNFNLLLFGLGSKRQIIHSFCDSMLKNQNKLILNGFFPGLTIKSSILVWAKIVCNIMKCTVIHGNIKKYMETTAAHSQDEMLNTITKHYNSDDEKSDHLFLIIHNIDGAPLRTSNSQGALCKLADIKRIHIIASIDHINAPLAWDQSKLTRFRWLWHDVTTYASYTAETSYEGSLLLSSAGAGLGARGAALALSGLLHVAKSLTSNARGVFKILIEHQLEEKDEEETQEAFSFTDLYRICRERFLVNSELTLKAHLTEFVDHKLVNIHKGSDGGEYLSVPLDPTTLKEYLEYDFNQ</sequence>
<dbReference type="GO" id="GO:0005664">
    <property type="term" value="C:nuclear origin of replication recognition complex"/>
    <property type="evidence" value="ECO:0000318"/>
    <property type="project" value="GO_Central"/>
</dbReference>
<dbReference type="InParanoid" id="F6R4H7"/>
<evidence type="ECO:0000259" key="7">
    <source>
        <dbReference type="Pfam" id="PF04084"/>
    </source>
</evidence>
<dbReference type="GeneTree" id="ENSGT00390000015228"/>
<comment type="function">
    <text evidence="6">Component of the origin recognition complex (ORC) that binds origins of replication. DNA-binding is ATP-dependent. ORC is required to assemble the pre-replication complex necessary to initiate DNA replication.</text>
</comment>
<name>F6R4H7_CIOIN</name>
<keyword evidence="4 6" id="KW-0235">DNA replication</keyword>
<proteinExistence type="inferred from homology"/>
<dbReference type="Pfam" id="PF04084">
    <property type="entry name" value="RecA-like_ORC2"/>
    <property type="match status" value="1"/>
</dbReference>
<dbReference type="InterPro" id="IPR007220">
    <property type="entry name" value="ORC2"/>
</dbReference>
<organism evidence="9 10">
    <name type="scientific">Ciona intestinalis</name>
    <name type="common">Transparent sea squirt</name>
    <name type="synonym">Ascidia intestinalis</name>
    <dbReference type="NCBI Taxonomy" id="7719"/>
    <lineage>
        <taxon>Eukaryota</taxon>
        <taxon>Metazoa</taxon>
        <taxon>Chordata</taxon>
        <taxon>Tunicata</taxon>
        <taxon>Ascidiacea</taxon>
        <taxon>Phlebobranchia</taxon>
        <taxon>Cionidae</taxon>
        <taxon>Ciona</taxon>
    </lineage>
</organism>
<comment type="subunit">
    <text evidence="6">Component of the origin recognition complex (ORC).</text>
</comment>
<comment type="subcellular location">
    <subcellularLocation>
        <location evidence="1 6">Nucleus</location>
    </subcellularLocation>
</comment>
<dbReference type="Proteomes" id="UP000008144">
    <property type="component" value="Unassembled WGS sequence"/>
</dbReference>
<dbReference type="STRING" id="7719.ENSCINP00000004858"/>
<dbReference type="PANTHER" id="PTHR14052:SF0">
    <property type="entry name" value="ORIGIN RECOGNITION COMPLEX SUBUNIT 2"/>
    <property type="match status" value="1"/>
</dbReference>
<dbReference type="Ensembl" id="ENSCINT00000004858.2">
    <property type="protein sequence ID" value="ENSCINP00000004858.2"/>
    <property type="gene ID" value="ENSCING00000002383.2"/>
</dbReference>
<reference evidence="9" key="2">
    <citation type="submission" date="2025-08" db="UniProtKB">
        <authorList>
            <consortium name="Ensembl"/>
        </authorList>
    </citation>
    <scope>IDENTIFICATION</scope>
</reference>
<evidence type="ECO:0000256" key="1">
    <source>
        <dbReference type="ARBA" id="ARBA00004123"/>
    </source>
</evidence>
<dbReference type="InterPro" id="IPR056772">
    <property type="entry name" value="RecA-like_ORC2"/>
</dbReference>
<dbReference type="Pfam" id="PF24882">
    <property type="entry name" value="WHD_ORC2"/>
    <property type="match status" value="1"/>
</dbReference>
<dbReference type="PANTHER" id="PTHR14052">
    <property type="entry name" value="ORIGIN RECOGNITION COMPLEX SUBUNIT 2"/>
    <property type="match status" value="1"/>
</dbReference>
<dbReference type="GO" id="GO:0003688">
    <property type="term" value="F:DNA replication origin binding"/>
    <property type="evidence" value="ECO:0000318"/>
    <property type="project" value="GO_Central"/>
</dbReference>
<dbReference type="AlphaFoldDB" id="F6R4H7"/>
<dbReference type="InterPro" id="IPR056773">
    <property type="entry name" value="WHD_ORC2"/>
</dbReference>
<reference evidence="9" key="3">
    <citation type="submission" date="2025-09" db="UniProtKB">
        <authorList>
            <consortium name="Ensembl"/>
        </authorList>
    </citation>
    <scope>IDENTIFICATION</scope>
</reference>
<feature type="domain" description="Origin recognition complex subunit 2 RecA-like" evidence="7">
    <location>
        <begin position="2"/>
        <end position="178"/>
    </location>
</feature>
<protein>
    <recommendedName>
        <fullName evidence="3 6">Origin recognition complex subunit 2</fullName>
    </recommendedName>
</protein>
<evidence type="ECO:0000256" key="6">
    <source>
        <dbReference type="RuleBase" id="RU368084"/>
    </source>
</evidence>
<dbReference type="HOGENOM" id="CLU_018596_1_0_1"/>
<accession>F6R4H7</accession>
<comment type="similarity">
    <text evidence="2 6">Belongs to the ORC2 family.</text>
</comment>
<evidence type="ECO:0000256" key="5">
    <source>
        <dbReference type="ARBA" id="ARBA00023242"/>
    </source>
</evidence>
<evidence type="ECO:0000259" key="8">
    <source>
        <dbReference type="Pfam" id="PF24882"/>
    </source>
</evidence>
<feature type="domain" description="Origin recognition complex subunit 2 winged-helix" evidence="8">
    <location>
        <begin position="245"/>
        <end position="302"/>
    </location>
</feature>
<keyword evidence="5 6" id="KW-0539">Nucleus</keyword>
<dbReference type="GO" id="GO:0006260">
    <property type="term" value="P:DNA replication"/>
    <property type="evidence" value="ECO:0007669"/>
    <property type="project" value="UniProtKB-UniRule"/>
</dbReference>
<evidence type="ECO:0000313" key="9">
    <source>
        <dbReference type="Ensembl" id="ENSCINP00000004858.2"/>
    </source>
</evidence>
<dbReference type="OMA" id="YDFELAY"/>
<evidence type="ECO:0000256" key="3">
    <source>
        <dbReference type="ARBA" id="ARBA00019080"/>
    </source>
</evidence>
<evidence type="ECO:0000256" key="2">
    <source>
        <dbReference type="ARBA" id="ARBA00007421"/>
    </source>
</evidence>
<keyword evidence="10" id="KW-1185">Reference proteome</keyword>
<reference evidence="10" key="1">
    <citation type="journal article" date="2002" name="Science">
        <title>The draft genome of Ciona intestinalis: insights into chordate and vertebrate origins.</title>
        <authorList>
            <person name="Dehal P."/>
            <person name="Satou Y."/>
            <person name="Campbell R.K."/>
            <person name="Chapman J."/>
            <person name="Degnan B."/>
            <person name="De Tomaso A."/>
            <person name="Davidson B."/>
            <person name="Di Gregorio A."/>
            <person name="Gelpke M."/>
            <person name="Goodstein D.M."/>
            <person name="Harafuji N."/>
            <person name="Hastings K.E."/>
            <person name="Ho I."/>
            <person name="Hotta K."/>
            <person name="Huang W."/>
            <person name="Kawashima T."/>
            <person name="Lemaire P."/>
            <person name="Martinez D."/>
            <person name="Meinertzhagen I.A."/>
            <person name="Necula S."/>
            <person name="Nonaka M."/>
            <person name="Putnam N."/>
            <person name="Rash S."/>
            <person name="Saiga H."/>
            <person name="Satake M."/>
            <person name="Terry A."/>
            <person name="Yamada L."/>
            <person name="Wang H.G."/>
            <person name="Awazu S."/>
            <person name="Azumi K."/>
            <person name="Boore J."/>
            <person name="Branno M."/>
            <person name="Chin-Bow S."/>
            <person name="DeSantis R."/>
            <person name="Doyle S."/>
            <person name="Francino P."/>
            <person name="Keys D.N."/>
            <person name="Haga S."/>
            <person name="Hayashi H."/>
            <person name="Hino K."/>
            <person name="Imai K.S."/>
            <person name="Inaba K."/>
            <person name="Kano S."/>
            <person name="Kobayashi K."/>
            <person name="Kobayashi M."/>
            <person name="Lee B.I."/>
            <person name="Makabe K.W."/>
            <person name="Manohar C."/>
            <person name="Matassi G."/>
            <person name="Medina M."/>
            <person name="Mochizuki Y."/>
            <person name="Mount S."/>
            <person name="Morishita T."/>
            <person name="Miura S."/>
            <person name="Nakayama A."/>
            <person name="Nishizaka S."/>
            <person name="Nomoto H."/>
            <person name="Ohta F."/>
            <person name="Oishi K."/>
            <person name="Rigoutsos I."/>
            <person name="Sano M."/>
            <person name="Sasaki A."/>
            <person name="Sasakura Y."/>
            <person name="Shoguchi E."/>
            <person name="Shin-i T."/>
            <person name="Spagnuolo A."/>
            <person name="Stainier D."/>
            <person name="Suzuki M.M."/>
            <person name="Tassy O."/>
            <person name="Takatori N."/>
            <person name="Tokuoka M."/>
            <person name="Yagi K."/>
            <person name="Yoshizaki F."/>
            <person name="Wada S."/>
            <person name="Zhang C."/>
            <person name="Hyatt P.D."/>
            <person name="Larimer F."/>
            <person name="Detter C."/>
            <person name="Doggett N."/>
            <person name="Glavina T."/>
            <person name="Hawkins T."/>
            <person name="Richardson P."/>
            <person name="Lucas S."/>
            <person name="Kohara Y."/>
            <person name="Levine M."/>
            <person name="Satoh N."/>
            <person name="Rokhsar D.S."/>
        </authorList>
    </citation>
    <scope>NUCLEOTIDE SEQUENCE [LARGE SCALE GENOMIC DNA]</scope>
</reference>